<name>A0A1H3P6G3_9PROT</name>
<dbReference type="AlphaFoldDB" id="A0A1H3P6G3"/>
<reference evidence="1 2" key="1">
    <citation type="submission" date="2016-10" db="EMBL/GenBank/DDBJ databases">
        <authorList>
            <person name="de Groot N.N."/>
        </authorList>
    </citation>
    <scope>NUCLEOTIDE SEQUENCE [LARGE SCALE GENOMIC DNA]</scope>
    <source>
        <strain evidence="1 2">Nm1</strain>
    </source>
</reference>
<sequence length="590" mass="65306">MILRIAIYLATFMAIFLSGLSAVQADSYKPTNIDATLYFQAAVKDREYCSMVVKDGELVAINKLTGKPMSNAAMTCPDMFSWKLFAEVVRDRFWSNWADENDNWPSRPHVLCQAGQSPDKNACCQPGSADNDPKHCPIYPATRHAAKLQRLTEALTDEAHEMARDLALRRDTRLPFHHTLKPLGRLRMPESSKANADEAATPACTSVKIDGKPRNLVAEIVKRFNPGDAESVGRVIRQTNAELTIRNQVFHDYLFTNNLYNANGVVDVFQANQQNLQSDAPYHGVNHSSQGGQSGKLYSVDLPPDAIMIKSNWLHHDLAVALGMPDDSKQYISKVLQTQIDLQALGLSKSPQSCHLDGIHHLVAFHVSSKDIPNWVWTSFEHISLPGRCDITGCNDAYGYASADKARPDGTADNYVKPNQRSDRLNSPSIVFNPDKGYPLETIRPEWDQLLAALHIGSGDSTSQVEPDPEDAAWRNFRLKGSQVEFVNSIGQATLLGNSITEAGFMDGSSCISCHARAGAAVNSDGSANFLALSVFERSLSDFGYARSHYGIPDPFWFYNDNNSRPKMAVMQTDFIWGFLNARPLVPGKR</sequence>
<dbReference type="EMBL" id="FNOY01000089">
    <property type="protein sequence ID" value="SDY96697.1"/>
    <property type="molecule type" value="Genomic_DNA"/>
</dbReference>
<proteinExistence type="predicted"/>
<gene>
    <name evidence="1" type="ORF">SAMN05421881_10893</name>
</gene>
<dbReference type="STRING" id="44576.SAMN05421881_10893"/>
<keyword evidence="2" id="KW-1185">Reference proteome</keyword>
<organism evidence="1 2">
    <name type="scientific">Nitrosomonas halophila</name>
    <dbReference type="NCBI Taxonomy" id="44576"/>
    <lineage>
        <taxon>Bacteria</taxon>
        <taxon>Pseudomonadati</taxon>
        <taxon>Pseudomonadota</taxon>
        <taxon>Betaproteobacteria</taxon>
        <taxon>Nitrosomonadales</taxon>
        <taxon>Nitrosomonadaceae</taxon>
        <taxon>Nitrosomonas</taxon>
    </lineage>
</organism>
<dbReference type="RefSeq" id="WP_090415756.1">
    <property type="nucleotide sequence ID" value="NZ_FNOY01000089.1"/>
</dbReference>
<protein>
    <submittedName>
        <fullName evidence="1">Uncharacterized protein</fullName>
    </submittedName>
</protein>
<evidence type="ECO:0000313" key="1">
    <source>
        <dbReference type="EMBL" id="SDY96697.1"/>
    </source>
</evidence>
<dbReference type="OrthoDB" id="280897at2"/>
<dbReference type="Proteomes" id="UP000198640">
    <property type="component" value="Unassembled WGS sequence"/>
</dbReference>
<accession>A0A1H3P6G3</accession>
<evidence type="ECO:0000313" key="2">
    <source>
        <dbReference type="Proteomes" id="UP000198640"/>
    </source>
</evidence>